<gene>
    <name evidence="8" type="ORF">CUN59_00765</name>
</gene>
<evidence type="ECO:0008006" key="10">
    <source>
        <dbReference type="Google" id="ProtNLM"/>
    </source>
</evidence>
<evidence type="ECO:0000256" key="1">
    <source>
        <dbReference type="ARBA" id="ARBA00006620"/>
    </source>
</evidence>
<dbReference type="Gene3D" id="3.30.920.30">
    <property type="entry name" value="Hypothetical protein"/>
    <property type="match status" value="1"/>
</dbReference>
<dbReference type="GO" id="GO:0004519">
    <property type="term" value="F:endonuclease activity"/>
    <property type="evidence" value="ECO:0007669"/>
    <property type="project" value="UniProtKB-KW"/>
</dbReference>
<evidence type="ECO:0000313" key="8">
    <source>
        <dbReference type="EMBL" id="PPJ65211.1"/>
    </source>
</evidence>
<keyword evidence="9" id="KW-1185">Reference proteome</keyword>
<keyword evidence="5" id="KW-0378">Hydrolase</keyword>
<evidence type="ECO:0000313" key="9">
    <source>
        <dbReference type="Proteomes" id="UP000239589"/>
    </source>
</evidence>
<dbReference type="Proteomes" id="UP000239589">
    <property type="component" value="Unassembled WGS sequence"/>
</dbReference>
<evidence type="ECO:0000256" key="3">
    <source>
        <dbReference type="ARBA" id="ARBA00022722"/>
    </source>
</evidence>
<keyword evidence="4" id="KW-0255">Endonuclease</keyword>
<dbReference type="GO" id="GO:0016787">
    <property type="term" value="F:hydrolase activity"/>
    <property type="evidence" value="ECO:0007669"/>
    <property type="project" value="UniProtKB-KW"/>
</dbReference>
<protein>
    <recommendedName>
        <fullName evidence="10">Addiction module toxin, HicA family</fullName>
    </recommendedName>
</protein>
<dbReference type="EMBL" id="PGEM01000004">
    <property type="protein sequence ID" value="PPJ65211.1"/>
    <property type="molecule type" value="Genomic_DNA"/>
</dbReference>
<proteinExistence type="inferred from homology"/>
<reference evidence="8 9" key="1">
    <citation type="submission" date="2018-02" db="EMBL/GenBank/DDBJ databases">
        <title>Discovery of a pederin family compound in a non-symbiotic bloom-forming cyanobacterium.</title>
        <authorList>
            <person name="Kust A."/>
            <person name="Mares J."/>
            <person name="Jokela J."/>
            <person name="Urajova P."/>
            <person name="Hajek J."/>
            <person name="Saurav K."/>
            <person name="Voracova K."/>
            <person name="Fewer D.P."/>
            <person name="Haapaniemi E."/>
            <person name="Permi P."/>
            <person name="Rehakova K."/>
            <person name="Sivonen K."/>
            <person name="Hrouzek P."/>
        </authorList>
    </citation>
    <scope>NUCLEOTIDE SEQUENCE [LARGE SCALE GENOMIC DNA]</scope>
    <source>
        <strain evidence="8 9">CHARLIE-1</strain>
    </source>
</reference>
<comment type="similarity">
    <text evidence="1">Belongs to the HicA mRNA interferase family.</text>
</comment>
<keyword evidence="6" id="KW-0694">RNA-binding</keyword>
<accession>A0A2S6CZS7</accession>
<evidence type="ECO:0000256" key="2">
    <source>
        <dbReference type="ARBA" id="ARBA00022649"/>
    </source>
</evidence>
<dbReference type="AlphaFoldDB" id="A0A2S6CZS7"/>
<evidence type="ECO:0000256" key="7">
    <source>
        <dbReference type="ARBA" id="ARBA00023016"/>
    </source>
</evidence>
<dbReference type="RefSeq" id="WP_104386041.1">
    <property type="nucleotide sequence ID" value="NZ_PGEM01000004.1"/>
</dbReference>
<comment type="caution">
    <text evidence="8">The sequence shown here is derived from an EMBL/GenBank/DDBJ whole genome shotgun (WGS) entry which is preliminary data.</text>
</comment>
<dbReference type="Pfam" id="PF07927">
    <property type="entry name" value="HicA_toxin"/>
    <property type="match status" value="1"/>
</dbReference>
<dbReference type="InterPro" id="IPR012933">
    <property type="entry name" value="HicA_mRNA_interferase"/>
</dbReference>
<sequence length="80" mass="9322">MPVKTRELERLASHLGFERKRQKGDHVRWKHPDGRATTIPVYPEIGGWLMYEILAQLGATKDDLKRHHKKVCSTFSQLVK</sequence>
<dbReference type="OrthoDB" id="121656at2"/>
<keyword evidence="2" id="KW-1277">Toxin-antitoxin system</keyword>
<name>A0A2S6CZS7_9CYAN</name>
<keyword evidence="7" id="KW-0346">Stress response</keyword>
<evidence type="ECO:0000256" key="6">
    <source>
        <dbReference type="ARBA" id="ARBA00022884"/>
    </source>
</evidence>
<keyword evidence="3" id="KW-0540">Nuclease</keyword>
<dbReference type="GO" id="GO:0003729">
    <property type="term" value="F:mRNA binding"/>
    <property type="evidence" value="ECO:0007669"/>
    <property type="project" value="InterPro"/>
</dbReference>
<evidence type="ECO:0000256" key="5">
    <source>
        <dbReference type="ARBA" id="ARBA00022801"/>
    </source>
</evidence>
<organism evidence="8 9">
    <name type="scientific">Cuspidothrix issatschenkoi CHARLIE-1</name>
    <dbReference type="NCBI Taxonomy" id="2052836"/>
    <lineage>
        <taxon>Bacteria</taxon>
        <taxon>Bacillati</taxon>
        <taxon>Cyanobacteriota</taxon>
        <taxon>Cyanophyceae</taxon>
        <taxon>Nostocales</taxon>
        <taxon>Aphanizomenonaceae</taxon>
        <taxon>Cuspidothrix</taxon>
    </lineage>
</organism>
<evidence type="ECO:0000256" key="4">
    <source>
        <dbReference type="ARBA" id="ARBA00022759"/>
    </source>
</evidence>
<dbReference type="SUPFAM" id="SSF54786">
    <property type="entry name" value="YcfA/nrd intein domain"/>
    <property type="match status" value="1"/>
</dbReference>
<dbReference type="InterPro" id="IPR038570">
    <property type="entry name" value="HicA_sf"/>
</dbReference>